<keyword evidence="4 8" id="KW-1133">Transmembrane helix</keyword>
<dbReference type="PROSITE" id="PS50850">
    <property type="entry name" value="MFS"/>
    <property type="match status" value="1"/>
</dbReference>
<sequence length="524" mass="56771">MNDENNDQKPKQDVSDTNSDEQPSVDTPADLPATTPPQEEYSRFTKGEKWFIVCFTSFVGVFSPLTANIYLPALPTLSVAFHKSTELINVTVTVYMVLQGVAPMLWGPVSDHVGRRPISATCLLILTLACIGLALVPTSDFWLLILLRCLQAAGSASTIAVGAGVVGDISTRAERGSFFGVFTIGPMVGPAIGPVIGGALSDSLGWRSLFWFLVIAAALCFVIIILFQPETLRSVTESSRAEIPIIYKPVLPIIGRGRRSPPPPSSAPKVKVPKNPFALFLNPDVDVLLFLSAIGCAVYYGIIATISTLFVTAYPYLTETTIGLCYLSIGGGMIVGSTLTGRILDKEYRRFKAKAEARFGEGAVNMNQEENFPLEKARLRLMPVYIAVMAACCAGYGWAVQTRVNIAVPLILHFIFGFTGIAIMNVASTLIIDLIPGQSSSVTACNNLIRCTLSAVLVSVIEFILKGIGIGWTYVLFAGILLCCIPAVYLSIMIGPKYRVKRQRKREEVMARLIEVDGEKKNEA</sequence>
<feature type="transmembrane region" description="Helical" evidence="8">
    <location>
        <begin position="287"/>
        <end position="314"/>
    </location>
</feature>
<organism evidence="10 11">
    <name type="scientific">Pholiota conissans</name>
    <dbReference type="NCBI Taxonomy" id="109636"/>
    <lineage>
        <taxon>Eukaryota</taxon>
        <taxon>Fungi</taxon>
        <taxon>Dikarya</taxon>
        <taxon>Basidiomycota</taxon>
        <taxon>Agaricomycotina</taxon>
        <taxon>Agaricomycetes</taxon>
        <taxon>Agaricomycetidae</taxon>
        <taxon>Agaricales</taxon>
        <taxon>Agaricineae</taxon>
        <taxon>Strophariaceae</taxon>
        <taxon>Pholiota</taxon>
    </lineage>
</organism>
<feature type="transmembrane region" description="Helical" evidence="8">
    <location>
        <begin position="411"/>
        <end position="435"/>
    </location>
</feature>
<evidence type="ECO:0000256" key="7">
    <source>
        <dbReference type="SAM" id="MobiDB-lite"/>
    </source>
</evidence>
<dbReference type="SUPFAM" id="SSF103473">
    <property type="entry name" value="MFS general substrate transporter"/>
    <property type="match status" value="1"/>
</dbReference>
<gene>
    <name evidence="10" type="ORF">BDN70DRAFT_914680</name>
</gene>
<dbReference type="InterPro" id="IPR011701">
    <property type="entry name" value="MFS"/>
</dbReference>
<evidence type="ECO:0000313" key="10">
    <source>
        <dbReference type="EMBL" id="KAF9476062.1"/>
    </source>
</evidence>
<keyword evidence="6" id="KW-0325">Glycoprotein</keyword>
<dbReference type="GO" id="GO:0005886">
    <property type="term" value="C:plasma membrane"/>
    <property type="evidence" value="ECO:0007669"/>
    <property type="project" value="TreeGrafter"/>
</dbReference>
<feature type="compositionally biased region" description="Polar residues" evidence="7">
    <location>
        <begin position="15"/>
        <end position="25"/>
    </location>
</feature>
<keyword evidence="5 8" id="KW-0472">Membrane</keyword>
<dbReference type="Gene3D" id="1.20.1250.20">
    <property type="entry name" value="MFS general substrate transporter like domains"/>
    <property type="match status" value="1"/>
</dbReference>
<feature type="domain" description="Major facilitator superfamily (MFS) profile" evidence="9">
    <location>
        <begin position="52"/>
        <end position="499"/>
    </location>
</feature>
<dbReference type="PANTHER" id="PTHR23502:SF51">
    <property type="entry name" value="QUINIDINE RESISTANCE PROTEIN 1-RELATED"/>
    <property type="match status" value="1"/>
</dbReference>
<evidence type="ECO:0000259" key="9">
    <source>
        <dbReference type="PROSITE" id="PS50850"/>
    </source>
</evidence>
<protein>
    <submittedName>
        <fullName evidence="10">MFS general substrate transporter</fullName>
    </submittedName>
</protein>
<keyword evidence="2" id="KW-0813">Transport</keyword>
<dbReference type="AlphaFoldDB" id="A0A9P6CRD0"/>
<proteinExistence type="predicted"/>
<comment type="subcellular location">
    <subcellularLocation>
        <location evidence="1">Membrane</location>
        <topology evidence="1">Multi-pass membrane protein</topology>
    </subcellularLocation>
</comment>
<feature type="compositionally biased region" description="Low complexity" evidence="7">
    <location>
        <begin position="26"/>
        <end position="37"/>
    </location>
</feature>
<feature type="transmembrane region" description="Helical" evidence="8">
    <location>
        <begin position="471"/>
        <end position="495"/>
    </location>
</feature>
<feature type="transmembrane region" description="Helical" evidence="8">
    <location>
        <begin position="320"/>
        <end position="344"/>
    </location>
</feature>
<feature type="transmembrane region" description="Helical" evidence="8">
    <location>
        <begin position="447"/>
        <end position="465"/>
    </location>
</feature>
<evidence type="ECO:0000256" key="2">
    <source>
        <dbReference type="ARBA" id="ARBA00022448"/>
    </source>
</evidence>
<dbReference type="Proteomes" id="UP000807469">
    <property type="component" value="Unassembled WGS sequence"/>
</dbReference>
<evidence type="ECO:0000256" key="4">
    <source>
        <dbReference type="ARBA" id="ARBA00022989"/>
    </source>
</evidence>
<dbReference type="CDD" id="cd17323">
    <property type="entry name" value="MFS_Tpo1_MDR_like"/>
    <property type="match status" value="1"/>
</dbReference>
<dbReference type="EMBL" id="MU155308">
    <property type="protein sequence ID" value="KAF9476062.1"/>
    <property type="molecule type" value="Genomic_DNA"/>
</dbReference>
<feature type="transmembrane region" description="Helical" evidence="8">
    <location>
        <begin position="118"/>
        <end position="136"/>
    </location>
</feature>
<feature type="compositionally biased region" description="Basic and acidic residues" evidence="7">
    <location>
        <begin position="1"/>
        <end position="14"/>
    </location>
</feature>
<dbReference type="FunFam" id="1.20.1250.20:FF:000172">
    <property type="entry name" value="MFS multidrug resistance transporter"/>
    <property type="match status" value="1"/>
</dbReference>
<dbReference type="PANTHER" id="PTHR23502">
    <property type="entry name" value="MAJOR FACILITATOR SUPERFAMILY"/>
    <property type="match status" value="1"/>
</dbReference>
<dbReference type="InterPro" id="IPR036259">
    <property type="entry name" value="MFS_trans_sf"/>
</dbReference>
<dbReference type="PRINTS" id="PR01036">
    <property type="entry name" value="TCRTETB"/>
</dbReference>
<feature type="transmembrane region" description="Helical" evidence="8">
    <location>
        <begin position="50"/>
        <end position="71"/>
    </location>
</feature>
<evidence type="ECO:0000256" key="5">
    <source>
        <dbReference type="ARBA" id="ARBA00023136"/>
    </source>
</evidence>
<dbReference type="OrthoDB" id="440553at2759"/>
<comment type="caution">
    <text evidence="10">The sequence shown here is derived from an EMBL/GenBank/DDBJ whole genome shotgun (WGS) entry which is preliminary data.</text>
</comment>
<dbReference type="GO" id="GO:0140115">
    <property type="term" value="P:export across plasma membrane"/>
    <property type="evidence" value="ECO:0007669"/>
    <property type="project" value="UniProtKB-ARBA"/>
</dbReference>
<keyword evidence="3 8" id="KW-0812">Transmembrane</keyword>
<dbReference type="InterPro" id="IPR020846">
    <property type="entry name" value="MFS_dom"/>
</dbReference>
<feature type="transmembrane region" description="Helical" evidence="8">
    <location>
        <begin position="178"/>
        <end position="197"/>
    </location>
</feature>
<feature type="transmembrane region" description="Helical" evidence="8">
    <location>
        <begin position="87"/>
        <end position="106"/>
    </location>
</feature>
<feature type="region of interest" description="Disordered" evidence="7">
    <location>
        <begin position="1"/>
        <end position="39"/>
    </location>
</feature>
<dbReference type="FunFam" id="1.20.1720.10:FF:000009">
    <property type="entry name" value="MFS multidrug transporter"/>
    <property type="match status" value="1"/>
</dbReference>
<dbReference type="GO" id="GO:0015137">
    <property type="term" value="F:citrate transmembrane transporter activity"/>
    <property type="evidence" value="ECO:0007669"/>
    <property type="project" value="UniProtKB-ARBA"/>
</dbReference>
<name>A0A9P6CRD0_9AGAR</name>
<feature type="transmembrane region" description="Helical" evidence="8">
    <location>
        <begin position="381"/>
        <end position="399"/>
    </location>
</feature>
<evidence type="ECO:0000256" key="8">
    <source>
        <dbReference type="SAM" id="Phobius"/>
    </source>
</evidence>
<reference evidence="10" key="1">
    <citation type="submission" date="2020-11" db="EMBL/GenBank/DDBJ databases">
        <authorList>
            <consortium name="DOE Joint Genome Institute"/>
            <person name="Ahrendt S."/>
            <person name="Riley R."/>
            <person name="Andreopoulos W."/>
            <person name="Labutti K."/>
            <person name="Pangilinan J."/>
            <person name="Ruiz-Duenas F.J."/>
            <person name="Barrasa J.M."/>
            <person name="Sanchez-Garcia M."/>
            <person name="Camarero S."/>
            <person name="Miyauchi S."/>
            <person name="Serrano A."/>
            <person name="Linde D."/>
            <person name="Babiker R."/>
            <person name="Drula E."/>
            <person name="Ayuso-Fernandez I."/>
            <person name="Pacheco R."/>
            <person name="Padilla G."/>
            <person name="Ferreira P."/>
            <person name="Barriuso J."/>
            <person name="Kellner H."/>
            <person name="Castanera R."/>
            <person name="Alfaro M."/>
            <person name="Ramirez L."/>
            <person name="Pisabarro A.G."/>
            <person name="Kuo A."/>
            <person name="Tritt A."/>
            <person name="Lipzen A."/>
            <person name="He G."/>
            <person name="Yan M."/>
            <person name="Ng V."/>
            <person name="Cullen D."/>
            <person name="Martin F."/>
            <person name="Rosso M.-N."/>
            <person name="Henrissat B."/>
            <person name="Hibbett D."/>
            <person name="Martinez A.T."/>
            <person name="Grigoriev I.V."/>
        </authorList>
    </citation>
    <scope>NUCLEOTIDE SEQUENCE</scope>
    <source>
        <strain evidence="10">CIRM-BRFM 674</strain>
    </source>
</reference>
<feature type="transmembrane region" description="Helical" evidence="8">
    <location>
        <begin position="209"/>
        <end position="227"/>
    </location>
</feature>
<dbReference type="Pfam" id="PF07690">
    <property type="entry name" value="MFS_1"/>
    <property type="match status" value="1"/>
</dbReference>
<evidence type="ECO:0000256" key="6">
    <source>
        <dbReference type="ARBA" id="ARBA00023180"/>
    </source>
</evidence>
<keyword evidence="11" id="KW-1185">Reference proteome</keyword>
<accession>A0A9P6CRD0</accession>
<evidence type="ECO:0000256" key="1">
    <source>
        <dbReference type="ARBA" id="ARBA00004141"/>
    </source>
</evidence>
<evidence type="ECO:0000313" key="11">
    <source>
        <dbReference type="Proteomes" id="UP000807469"/>
    </source>
</evidence>
<evidence type="ECO:0000256" key="3">
    <source>
        <dbReference type="ARBA" id="ARBA00022692"/>
    </source>
</evidence>
<feature type="transmembrane region" description="Helical" evidence="8">
    <location>
        <begin position="142"/>
        <end position="166"/>
    </location>
</feature>